<dbReference type="WBParaSite" id="ALUE_0001157101-mRNA-1">
    <property type="protein sequence ID" value="ALUE_0001157101-mRNA-1"/>
    <property type="gene ID" value="ALUE_0001157101"/>
</dbReference>
<evidence type="ECO:0000256" key="1">
    <source>
        <dbReference type="SAM" id="SignalP"/>
    </source>
</evidence>
<dbReference type="AlphaFoldDB" id="A0A9J2PPZ0"/>
<sequence>MVCYRSFLVLCGLTVIVAPATVGEGNGSNPHTHVQEQYQEEKQRASRTVTSIVSTARNKCNGSIHRSCKRQSSMLDEGVLCEIKEQRAVHDTFCYYWMEIGHYPEAFFSAGWNGEPKNPYIRGNIEEICSRLPDFGPDSSITGITYVPVFQTTNYTPFTDCIYFCCKECDRIGRYSLLPFMRRVYLHHEISKSSIRFAKESLAEHGNKYKMRCHDFTNRRVSDVGSRACVSMIVADEKFGIQKYTGPMIMSYLTQIDPANFHKYQTYSPDYTPQSIIEFPGTRRLCFITHPDAPNATPPKTGTFIPDMSCLIEVTAKSYRRICCCNPSLQECPTSLYANGIACATGQTAECMGEAAYLRTFVPEFFIGMTGETGPLCAVYHDLGKRRLVNLLLYDNMVLSDPDDKRLYWHSSSCNIIEVMILPKALSACADNFYAPEEILLGRPVIMCTCDIPMGDIPDWSRSCDQRVDRATVRLQNMLSTLKNDPARDNPTHSSPTIRPLPPCYHTKAPLTIKARKFSKDEYHKSIKKKKLYLTVSGHGVTLLSGEVSASGSKMRTICATFVKKVKEVHCDLFDGMHVCCCKNKRESKEPCNGGDNFANYINRVLYELFEAPAKKINDTTSLLT</sequence>
<name>A0A9J2PPZ0_ASCLU</name>
<protein>
    <submittedName>
        <fullName evidence="3">Uncharacterized protein</fullName>
    </submittedName>
</protein>
<reference evidence="3" key="1">
    <citation type="submission" date="2023-03" db="UniProtKB">
        <authorList>
            <consortium name="WormBaseParasite"/>
        </authorList>
    </citation>
    <scope>IDENTIFICATION</scope>
</reference>
<organism evidence="2 3">
    <name type="scientific">Ascaris lumbricoides</name>
    <name type="common">Giant roundworm</name>
    <dbReference type="NCBI Taxonomy" id="6252"/>
    <lineage>
        <taxon>Eukaryota</taxon>
        <taxon>Metazoa</taxon>
        <taxon>Ecdysozoa</taxon>
        <taxon>Nematoda</taxon>
        <taxon>Chromadorea</taxon>
        <taxon>Rhabditida</taxon>
        <taxon>Spirurina</taxon>
        <taxon>Ascaridomorpha</taxon>
        <taxon>Ascaridoidea</taxon>
        <taxon>Ascarididae</taxon>
        <taxon>Ascaris</taxon>
    </lineage>
</organism>
<keyword evidence="2" id="KW-1185">Reference proteome</keyword>
<keyword evidence="1" id="KW-0732">Signal</keyword>
<proteinExistence type="predicted"/>
<evidence type="ECO:0000313" key="2">
    <source>
        <dbReference type="Proteomes" id="UP000036681"/>
    </source>
</evidence>
<feature type="signal peptide" evidence="1">
    <location>
        <begin position="1"/>
        <end position="23"/>
    </location>
</feature>
<dbReference type="Proteomes" id="UP000036681">
    <property type="component" value="Unplaced"/>
</dbReference>
<accession>A0A9J2PPZ0</accession>
<evidence type="ECO:0000313" key="3">
    <source>
        <dbReference type="WBParaSite" id="ALUE_0001157101-mRNA-1"/>
    </source>
</evidence>
<feature type="chain" id="PRO_5039906327" evidence="1">
    <location>
        <begin position="24"/>
        <end position="625"/>
    </location>
</feature>